<evidence type="ECO:0008006" key="8">
    <source>
        <dbReference type="Google" id="ProtNLM"/>
    </source>
</evidence>
<dbReference type="SUPFAM" id="SSF50978">
    <property type="entry name" value="WD40 repeat-like"/>
    <property type="match status" value="1"/>
</dbReference>
<feature type="compositionally biased region" description="Basic and acidic residues" evidence="3">
    <location>
        <begin position="731"/>
        <end position="746"/>
    </location>
</feature>
<dbReference type="Pfam" id="PF00566">
    <property type="entry name" value="RabGAP-TBC"/>
    <property type="match status" value="1"/>
</dbReference>
<evidence type="ECO:0000259" key="4">
    <source>
        <dbReference type="Pfam" id="PF00566"/>
    </source>
</evidence>
<feature type="compositionally biased region" description="Polar residues" evidence="3">
    <location>
        <begin position="720"/>
        <end position="730"/>
    </location>
</feature>
<feature type="region of interest" description="Disordered" evidence="3">
    <location>
        <begin position="719"/>
        <end position="746"/>
    </location>
</feature>
<feature type="compositionally biased region" description="Basic and acidic residues" evidence="3">
    <location>
        <begin position="498"/>
        <end position="515"/>
    </location>
</feature>
<evidence type="ECO:0000259" key="5">
    <source>
        <dbReference type="Pfam" id="PF23748"/>
    </source>
</evidence>
<dbReference type="InterPro" id="IPR056602">
    <property type="entry name" value="Beta-prop_LRRK2"/>
</dbReference>
<feature type="region of interest" description="Disordered" evidence="3">
    <location>
        <begin position="498"/>
        <end position="563"/>
    </location>
</feature>
<evidence type="ECO:0000256" key="3">
    <source>
        <dbReference type="SAM" id="MobiDB-lite"/>
    </source>
</evidence>
<accession>A0A8S3ZL06</accession>
<keyword evidence="1" id="KW-0597">Phosphoprotein</keyword>
<feature type="domain" description="LRRK2 beta-propeller" evidence="5">
    <location>
        <begin position="129"/>
        <end position="378"/>
    </location>
</feature>
<reference evidence="6" key="1">
    <citation type="submission" date="2021-04" db="EMBL/GenBank/DDBJ databases">
        <authorList>
            <consortium name="Molecular Ecology Group"/>
        </authorList>
    </citation>
    <scope>NUCLEOTIDE SEQUENCE</scope>
</reference>
<proteinExistence type="predicted"/>
<dbReference type="InterPro" id="IPR000195">
    <property type="entry name" value="Rab-GAP-TBC_dom"/>
</dbReference>
<evidence type="ECO:0000313" key="7">
    <source>
        <dbReference type="Proteomes" id="UP000678393"/>
    </source>
</evidence>
<dbReference type="GO" id="GO:0005085">
    <property type="term" value="F:guanyl-nucleotide exchange factor activity"/>
    <property type="evidence" value="ECO:0007669"/>
    <property type="project" value="UniProtKB-KW"/>
</dbReference>
<dbReference type="OrthoDB" id="44736at2759"/>
<dbReference type="PANTHER" id="PTHR12877:SF15">
    <property type="entry name" value="RHO GUANINE NUCLEOTIDE EXCHANGE FACTOR 17"/>
    <property type="match status" value="1"/>
</dbReference>
<keyword evidence="7" id="KW-1185">Reference proteome</keyword>
<feature type="compositionally biased region" description="Low complexity" evidence="3">
    <location>
        <begin position="954"/>
        <end position="967"/>
    </location>
</feature>
<feature type="region of interest" description="Disordered" evidence="3">
    <location>
        <begin position="854"/>
        <end position="906"/>
    </location>
</feature>
<evidence type="ECO:0000256" key="1">
    <source>
        <dbReference type="ARBA" id="ARBA00022553"/>
    </source>
</evidence>
<evidence type="ECO:0000313" key="6">
    <source>
        <dbReference type="EMBL" id="CAG5130294.1"/>
    </source>
</evidence>
<dbReference type="InterPro" id="IPR039919">
    <property type="entry name" value="ARHGEF10/ARHGEF17"/>
</dbReference>
<feature type="compositionally biased region" description="Low complexity" evidence="3">
    <location>
        <begin position="878"/>
        <end position="906"/>
    </location>
</feature>
<dbReference type="Pfam" id="PF23748">
    <property type="entry name" value="Beta-prop_LRRK2"/>
    <property type="match status" value="1"/>
</dbReference>
<dbReference type="InterPro" id="IPR036322">
    <property type="entry name" value="WD40_repeat_dom_sf"/>
</dbReference>
<feature type="region of interest" description="Disordered" evidence="3">
    <location>
        <begin position="943"/>
        <end position="980"/>
    </location>
</feature>
<evidence type="ECO:0000256" key="2">
    <source>
        <dbReference type="ARBA" id="ARBA00022658"/>
    </source>
</evidence>
<dbReference type="Proteomes" id="UP000678393">
    <property type="component" value="Unassembled WGS sequence"/>
</dbReference>
<dbReference type="Gene3D" id="1.10.472.80">
    <property type="entry name" value="Ypt/Rab-GAP domain of gyp1p, domain 3"/>
    <property type="match status" value="1"/>
</dbReference>
<keyword evidence="2" id="KW-0344">Guanine-nucleotide releasing factor</keyword>
<feature type="non-terminal residue" evidence="6">
    <location>
        <position position="1094"/>
    </location>
</feature>
<name>A0A8S3ZL06_9EUPU</name>
<protein>
    <recommendedName>
        <fullName evidence="8">Rab-GAP TBC domain-containing protein</fullName>
    </recommendedName>
</protein>
<dbReference type="AlphaFoldDB" id="A0A8S3ZL06"/>
<feature type="domain" description="Rab-GAP TBC" evidence="4">
    <location>
        <begin position="1"/>
        <end position="33"/>
    </location>
</feature>
<dbReference type="SUPFAM" id="SSF47923">
    <property type="entry name" value="Ypt/Rab-GAP domain of gyp1p"/>
    <property type="match status" value="1"/>
</dbReference>
<gene>
    <name evidence="6" type="ORF">CUNI_LOCUS15852</name>
</gene>
<sequence length="1094" mass="122438">TLLRIWDCFLLEGPKVLFRFSLAILHLHSKEIILKCDTISVMRHLKTCAKITYDVDGLIWTAFKTLKPFPRRQDIVTKQLCYLNSLKEKYRFRDLQRASFVERENCYLAMEADADNYTGFESCVITRPGEAWVAYGEPPFAKICIVDCQAQIMTDTRIKFDSRVMSMAVAENDMVLIGTLAWDIYAYNQYTREMCWQQRVHDAVLSMQVYKEDDGECSNRLFAALADGTVAVFETITESCTNYDVLYLPIGQSPVTCLKLLGNQLWCACGNTVSIIHASTLDPMDRFTVSGNPYDTVLSLVPGLPGVWISVRGSSVLELWDPMSLSCKMLYDTRTGRYPNLRKEDDTYFNAARITSILAMDYSVWVGTGEGILTTFDVFLQNNRTPSDTSPFLTENPIVGSELGDSQSWKSSAFLSHASESESYTRLLEVERREKNLHHQQVATEEFHNLKNKMPETSFIDGKVESRNDASNNVDVNSVHAGPDLSVQDVHEVKLKHPLKLTERTESEDSVKSVDSDNVFPESKPSLKDPQVVRTSPTPETKNCPDSDFTHANYSSTDKDNLNDDVNIKQVTATENYSNKVYLNGDIDAGSDLSDDDSDTKQSNEALFDQHLLDQSGNVKALAAQFEGKAFRKDNDYIKFKMRRSQSLKMNFKPTTPSLCHIERLNETCMLSEEEEYTNPDIRKSIDNSEYVRSVLTVENPIGTNPDIVLPDESALIDTSCGSGENQSITENHKVQDYDSASKAEKQRAASQLRQELEDTKHVITSKISTSSEEIVMHSNYVNQLITTVGQSRPTMETLSTPEIDTRFYGDSDEDSCVHEARVQSFKDSYKRKSAAKFRSVNEVVQETITVASKDSGNSSIGTVDIHTGTESKQTAESSNSSDDSGNCSRKPSVSETSSISSPNSYSKIVRQNSDASLTFGNVQSHDLDAQWRLDYTNIHVDTDKDSPAMSTAGGDSDSLSPSRRLSCVSNSSDMKDQSVESRTSIASTLDMFYGADLSLMSKNKISDKPIKWLVATESQGKPIVISFAGSHSDDEAVLIWSRDANETLWTNCPVFEYNPATRKATLPRYMRTQMSAASSAHNSPKHRHSLNIF</sequence>
<dbReference type="GO" id="GO:0030036">
    <property type="term" value="P:actin cytoskeleton organization"/>
    <property type="evidence" value="ECO:0007669"/>
    <property type="project" value="TreeGrafter"/>
</dbReference>
<comment type="caution">
    <text evidence="6">The sequence shown here is derived from an EMBL/GenBank/DDBJ whole genome shotgun (WGS) entry which is preliminary data.</text>
</comment>
<dbReference type="EMBL" id="CAJHNH020003946">
    <property type="protein sequence ID" value="CAG5130294.1"/>
    <property type="molecule type" value="Genomic_DNA"/>
</dbReference>
<dbReference type="InterPro" id="IPR035969">
    <property type="entry name" value="Rab-GAP_TBC_sf"/>
</dbReference>
<organism evidence="6 7">
    <name type="scientific">Candidula unifasciata</name>
    <dbReference type="NCBI Taxonomy" id="100452"/>
    <lineage>
        <taxon>Eukaryota</taxon>
        <taxon>Metazoa</taxon>
        <taxon>Spiralia</taxon>
        <taxon>Lophotrochozoa</taxon>
        <taxon>Mollusca</taxon>
        <taxon>Gastropoda</taxon>
        <taxon>Heterobranchia</taxon>
        <taxon>Euthyneura</taxon>
        <taxon>Panpulmonata</taxon>
        <taxon>Eupulmonata</taxon>
        <taxon>Stylommatophora</taxon>
        <taxon>Helicina</taxon>
        <taxon>Helicoidea</taxon>
        <taxon>Geomitridae</taxon>
        <taxon>Candidula</taxon>
    </lineage>
</organism>
<dbReference type="PANTHER" id="PTHR12877">
    <property type="entry name" value="RHO GUANINE NUCLEOTIDE EXCHANGE FACTOR"/>
    <property type="match status" value="1"/>
</dbReference>